<comment type="caution">
    <text evidence="1">The sequence shown here is derived from an EMBL/GenBank/DDBJ whole genome shotgun (WGS) entry which is preliminary data.</text>
</comment>
<proteinExistence type="predicted"/>
<dbReference type="EMBL" id="JANAKD010000172">
    <property type="protein sequence ID" value="KAJ3496657.1"/>
    <property type="molecule type" value="Genomic_DNA"/>
</dbReference>
<gene>
    <name evidence="1" type="ORF">NLG97_g2510</name>
</gene>
<organism evidence="1 2">
    <name type="scientific">Lecanicillium saksenae</name>
    <dbReference type="NCBI Taxonomy" id="468837"/>
    <lineage>
        <taxon>Eukaryota</taxon>
        <taxon>Fungi</taxon>
        <taxon>Dikarya</taxon>
        <taxon>Ascomycota</taxon>
        <taxon>Pezizomycotina</taxon>
        <taxon>Sordariomycetes</taxon>
        <taxon>Hypocreomycetidae</taxon>
        <taxon>Hypocreales</taxon>
        <taxon>Cordycipitaceae</taxon>
        <taxon>Lecanicillium</taxon>
    </lineage>
</organism>
<accession>A0ACC1R3D6</accession>
<reference evidence="1" key="1">
    <citation type="submission" date="2022-07" db="EMBL/GenBank/DDBJ databases">
        <title>Genome Sequence of Lecanicillium saksenae.</title>
        <authorList>
            <person name="Buettner E."/>
        </authorList>
    </citation>
    <scope>NUCLEOTIDE SEQUENCE</scope>
    <source>
        <strain evidence="1">VT-O1</strain>
    </source>
</reference>
<evidence type="ECO:0000313" key="2">
    <source>
        <dbReference type="Proteomes" id="UP001148737"/>
    </source>
</evidence>
<sequence length="142" mass="15988">MPALTSSPQTYRVFITVYKSPTPPDRADTRHAGLFFQSPGSNVMYHIVEDPRRGWKVDEYSHHNPAMNIGHVELGNISLVVDELHRLMKSVPLDQNPEPGTSNSQAWVDKALAVLKKEGYITDGDYNRAVNKMIDIALQDQE</sequence>
<evidence type="ECO:0000313" key="1">
    <source>
        <dbReference type="EMBL" id="KAJ3496657.1"/>
    </source>
</evidence>
<protein>
    <submittedName>
        <fullName evidence="1">Uncharacterized protein</fullName>
    </submittedName>
</protein>
<keyword evidence="2" id="KW-1185">Reference proteome</keyword>
<name>A0ACC1R3D6_9HYPO</name>
<dbReference type="Proteomes" id="UP001148737">
    <property type="component" value="Unassembled WGS sequence"/>
</dbReference>